<name>A0A9K3JAM9_HELAN</name>
<evidence type="ECO:0000313" key="2">
    <source>
        <dbReference type="Proteomes" id="UP000215914"/>
    </source>
</evidence>
<reference evidence="1" key="2">
    <citation type="submission" date="2020-06" db="EMBL/GenBank/DDBJ databases">
        <title>Helianthus annuus Genome sequencing and assembly Release 2.</title>
        <authorList>
            <person name="Gouzy J."/>
            <person name="Langlade N."/>
            <person name="Munos S."/>
        </authorList>
    </citation>
    <scope>NUCLEOTIDE SEQUENCE</scope>
    <source>
        <tissue evidence="1">Leaves</tissue>
    </source>
</reference>
<reference evidence="1" key="1">
    <citation type="journal article" date="2017" name="Nature">
        <title>The sunflower genome provides insights into oil metabolism, flowering and Asterid evolution.</title>
        <authorList>
            <person name="Badouin H."/>
            <person name="Gouzy J."/>
            <person name="Grassa C.J."/>
            <person name="Murat F."/>
            <person name="Staton S.E."/>
            <person name="Cottret L."/>
            <person name="Lelandais-Briere C."/>
            <person name="Owens G.L."/>
            <person name="Carrere S."/>
            <person name="Mayjonade B."/>
            <person name="Legrand L."/>
            <person name="Gill N."/>
            <person name="Kane N.C."/>
            <person name="Bowers J.E."/>
            <person name="Hubner S."/>
            <person name="Bellec A."/>
            <person name="Berard A."/>
            <person name="Berges H."/>
            <person name="Blanchet N."/>
            <person name="Boniface M.C."/>
            <person name="Brunel D."/>
            <person name="Catrice O."/>
            <person name="Chaidir N."/>
            <person name="Claudel C."/>
            <person name="Donnadieu C."/>
            <person name="Faraut T."/>
            <person name="Fievet G."/>
            <person name="Helmstetter N."/>
            <person name="King M."/>
            <person name="Knapp S.J."/>
            <person name="Lai Z."/>
            <person name="Le Paslier M.C."/>
            <person name="Lippi Y."/>
            <person name="Lorenzon L."/>
            <person name="Mandel J.R."/>
            <person name="Marage G."/>
            <person name="Marchand G."/>
            <person name="Marquand E."/>
            <person name="Bret-Mestries E."/>
            <person name="Morien E."/>
            <person name="Nambeesan S."/>
            <person name="Nguyen T."/>
            <person name="Pegot-Espagnet P."/>
            <person name="Pouilly N."/>
            <person name="Raftis F."/>
            <person name="Sallet E."/>
            <person name="Schiex T."/>
            <person name="Thomas J."/>
            <person name="Vandecasteele C."/>
            <person name="Vares D."/>
            <person name="Vear F."/>
            <person name="Vautrin S."/>
            <person name="Crespi M."/>
            <person name="Mangin B."/>
            <person name="Burke J.M."/>
            <person name="Salse J."/>
            <person name="Munos S."/>
            <person name="Vincourt P."/>
            <person name="Rieseberg L.H."/>
            <person name="Langlade N.B."/>
        </authorList>
    </citation>
    <scope>NUCLEOTIDE SEQUENCE</scope>
    <source>
        <tissue evidence="1">Leaves</tissue>
    </source>
</reference>
<dbReference type="EMBL" id="MNCJ02000319">
    <property type="protein sequence ID" value="KAF5810940.1"/>
    <property type="molecule type" value="Genomic_DNA"/>
</dbReference>
<accession>A0A9K3JAM9</accession>
<comment type="caution">
    <text evidence="1">The sequence shown here is derived from an EMBL/GenBank/DDBJ whole genome shotgun (WGS) entry which is preliminary data.</text>
</comment>
<protein>
    <submittedName>
        <fullName evidence="1">Uncharacterized protein</fullName>
    </submittedName>
</protein>
<dbReference type="AlphaFoldDB" id="A0A9K3JAM9"/>
<organism evidence="1 2">
    <name type="scientific">Helianthus annuus</name>
    <name type="common">Common sunflower</name>
    <dbReference type="NCBI Taxonomy" id="4232"/>
    <lineage>
        <taxon>Eukaryota</taxon>
        <taxon>Viridiplantae</taxon>
        <taxon>Streptophyta</taxon>
        <taxon>Embryophyta</taxon>
        <taxon>Tracheophyta</taxon>
        <taxon>Spermatophyta</taxon>
        <taxon>Magnoliopsida</taxon>
        <taxon>eudicotyledons</taxon>
        <taxon>Gunneridae</taxon>
        <taxon>Pentapetalae</taxon>
        <taxon>asterids</taxon>
        <taxon>campanulids</taxon>
        <taxon>Asterales</taxon>
        <taxon>Asteraceae</taxon>
        <taxon>Asteroideae</taxon>
        <taxon>Heliantheae alliance</taxon>
        <taxon>Heliantheae</taxon>
        <taxon>Helianthus</taxon>
    </lineage>
</organism>
<proteinExistence type="predicted"/>
<sequence>MSLLSRPSELGIGPIKLQSVSHNTSRLVKFPISGGMLPAEKGLYDKLSCFNVEMFPSSAGIFPPMRLSTNEITSSF</sequence>
<dbReference type="Proteomes" id="UP000215914">
    <property type="component" value="Unassembled WGS sequence"/>
</dbReference>
<dbReference type="Gramene" id="mRNA:HanXRQr2_Chr04g0175561">
    <property type="protein sequence ID" value="CDS:HanXRQr2_Chr04g0175561.1"/>
    <property type="gene ID" value="HanXRQr2_Chr04g0175561"/>
</dbReference>
<evidence type="ECO:0000313" key="1">
    <source>
        <dbReference type="EMBL" id="KAF5810940.1"/>
    </source>
</evidence>
<gene>
    <name evidence="1" type="ORF">HanXRQr2_Chr04g0175561</name>
</gene>
<keyword evidence="2" id="KW-1185">Reference proteome</keyword>